<proteinExistence type="predicted"/>
<feature type="transmembrane region" description="Helical" evidence="1">
    <location>
        <begin position="6"/>
        <end position="28"/>
    </location>
</feature>
<evidence type="ECO:0000313" key="2">
    <source>
        <dbReference type="EMBL" id="PKU60998.1"/>
    </source>
</evidence>
<dbReference type="Proteomes" id="UP000233837">
    <property type="component" value="Unassembled WGS sequence"/>
</dbReference>
<dbReference type="GO" id="GO:0016116">
    <property type="term" value="P:carotenoid metabolic process"/>
    <property type="evidence" value="ECO:0007669"/>
    <property type="project" value="InterPro"/>
</dbReference>
<keyword evidence="1" id="KW-0812">Transmembrane</keyword>
<keyword evidence="1" id="KW-0472">Membrane</keyword>
<organism evidence="2 3">
    <name type="scientific">Dendrobium catenatum</name>
    <dbReference type="NCBI Taxonomy" id="906689"/>
    <lineage>
        <taxon>Eukaryota</taxon>
        <taxon>Viridiplantae</taxon>
        <taxon>Streptophyta</taxon>
        <taxon>Embryophyta</taxon>
        <taxon>Tracheophyta</taxon>
        <taxon>Spermatophyta</taxon>
        <taxon>Magnoliopsida</taxon>
        <taxon>Liliopsida</taxon>
        <taxon>Asparagales</taxon>
        <taxon>Orchidaceae</taxon>
        <taxon>Epidendroideae</taxon>
        <taxon>Malaxideae</taxon>
        <taxon>Dendrobiinae</taxon>
        <taxon>Dendrobium</taxon>
    </lineage>
</organism>
<keyword evidence="1" id="KW-1133">Transmembrane helix</keyword>
<dbReference type="AlphaFoldDB" id="A0A2I0VC58"/>
<evidence type="ECO:0000256" key="1">
    <source>
        <dbReference type="SAM" id="Phobius"/>
    </source>
</evidence>
<name>A0A2I0VC58_9ASPA</name>
<keyword evidence="2" id="KW-0413">Isomerase</keyword>
<dbReference type="InterPro" id="IPR036188">
    <property type="entry name" value="FAD/NAD-bd_sf"/>
</dbReference>
<reference evidence="2 3" key="1">
    <citation type="journal article" date="2016" name="Sci. Rep.">
        <title>The Dendrobium catenatum Lindl. genome sequence provides insights into polysaccharide synthase, floral development and adaptive evolution.</title>
        <authorList>
            <person name="Zhang G.Q."/>
            <person name="Xu Q."/>
            <person name="Bian C."/>
            <person name="Tsai W.C."/>
            <person name="Yeh C.M."/>
            <person name="Liu K.W."/>
            <person name="Yoshida K."/>
            <person name="Zhang L.S."/>
            <person name="Chang S.B."/>
            <person name="Chen F."/>
            <person name="Shi Y."/>
            <person name="Su Y.Y."/>
            <person name="Zhang Y.Q."/>
            <person name="Chen L.J."/>
            <person name="Yin Y."/>
            <person name="Lin M."/>
            <person name="Huang H."/>
            <person name="Deng H."/>
            <person name="Wang Z.W."/>
            <person name="Zhu S.L."/>
            <person name="Zhao X."/>
            <person name="Deng C."/>
            <person name="Niu S.C."/>
            <person name="Huang J."/>
            <person name="Wang M."/>
            <person name="Liu G.H."/>
            <person name="Yang H.J."/>
            <person name="Xiao X.J."/>
            <person name="Hsiao Y.Y."/>
            <person name="Wu W.L."/>
            <person name="Chen Y.Y."/>
            <person name="Mitsuda N."/>
            <person name="Ohme-Takagi M."/>
            <person name="Luo Y.B."/>
            <person name="Van de Peer Y."/>
            <person name="Liu Z.J."/>
        </authorList>
    </citation>
    <scope>NUCLEOTIDE SEQUENCE [LARGE SCALE GENOMIC DNA]</scope>
    <source>
        <tissue evidence="2">The whole plant</tissue>
    </source>
</reference>
<dbReference type="Gene3D" id="3.50.50.60">
    <property type="entry name" value="FAD/NAD(P)-binding domain"/>
    <property type="match status" value="1"/>
</dbReference>
<accession>A0A2I0VC58</accession>
<dbReference type="PANTHER" id="PTHR46313">
    <property type="match status" value="1"/>
</dbReference>
<keyword evidence="3" id="KW-1185">Reference proteome</keyword>
<reference evidence="2 3" key="2">
    <citation type="journal article" date="2017" name="Nature">
        <title>The Apostasia genome and the evolution of orchids.</title>
        <authorList>
            <person name="Zhang G.Q."/>
            <person name="Liu K.W."/>
            <person name="Li Z."/>
            <person name="Lohaus R."/>
            <person name="Hsiao Y.Y."/>
            <person name="Niu S.C."/>
            <person name="Wang J.Y."/>
            <person name="Lin Y.C."/>
            <person name="Xu Q."/>
            <person name="Chen L.J."/>
            <person name="Yoshida K."/>
            <person name="Fujiwara S."/>
            <person name="Wang Z.W."/>
            <person name="Zhang Y.Q."/>
            <person name="Mitsuda N."/>
            <person name="Wang M."/>
            <person name="Liu G.H."/>
            <person name="Pecoraro L."/>
            <person name="Huang H.X."/>
            <person name="Xiao X.J."/>
            <person name="Lin M."/>
            <person name="Wu X.Y."/>
            <person name="Wu W.L."/>
            <person name="Chen Y.Y."/>
            <person name="Chang S.B."/>
            <person name="Sakamoto S."/>
            <person name="Ohme-Takagi M."/>
            <person name="Yagi M."/>
            <person name="Zeng S.J."/>
            <person name="Shen C.Y."/>
            <person name="Yeh C.M."/>
            <person name="Luo Y.B."/>
            <person name="Tsai W.C."/>
            <person name="Van de Peer Y."/>
            <person name="Liu Z.J."/>
        </authorList>
    </citation>
    <scope>NUCLEOTIDE SEQUENCE [LARGE SCALE GENOMIC DNA]</scope>
    <source>
        <tissue evidence="2">The whole plant</tissue>
    </source>
</reference>
<dbReference type="GO" id="GO:0016853">
    <property type="term" value="F:isomerase activity"/>
    <property type="evidence" value="ECO:0007669"/>
    <property type="project" value="UniProtKB-KW"/>
</dbReference>
<evidence type="ECO:0000313" key="3">
    <source>
        <dbReference type="Proteomes" id="UP000233837"/>
    </source>
</evidence>
<dbReference type="STRING" id="906689.A0A2I0VC58"/>
<protein>
    <submittedName>
        <fullName evidence="2">Prolycopene isomerase 2, chloroplastic</fullName>
    </submittedName>
</protein>
<dbReference type="PANTHER" id="PTHR46313:SF3">
    <property type="entry name" value="PROLYCOPENE ISOMERASE, CHLOROPLASTIC"/>
    <property type="match status" value="1"/>
</dbReference>
<dbReference type="SUPFAM" id="SSF51905">
    <property type="entry name" value="FAD/NAD(P)-binding domain"/>
    <property type="match status" value="1"/>
</dbReference>
<dbReference type="EMBL" id="KZ504860">
    <property type="protein sequence ID" value="PKU60998.1"/>
    <property type="molecule type" value="Genomic_DNA"/>
</dbReference>
<sequence length="224" mass="25060">MALHFFSLVSFIVLDVLVPSSLWLLTVLRVSSTHLISYLWVMVQANWCSGSLSFARLFQDGQLAYVVHVWLARTLGGPLILHHKDNHAQNELQRGHNMHLKGKYIQQPYLIVIEKATLLCRRNVDSHVHSVSAVNALHTLMISANIVLYDGHFGGADYTVRGVGGITKVLANGLVNKGSKLLYKASVINIVLKDRKFIEVNLSDGREFFAKIVISNAIRWDTFG</sequence>
<gene>
    <name evidence="2" type="primary">CRTISO2</name>
    <name evidence="2" type="ORF">MA16_Dca027306</name>
</gene>
<dbReference type="InterPro" id="IPR045892">
    <property type="entry name" value="CrtISO-like"/>
</dbReference>